<dbReference type="GO" id="GO:0004222">
    <property type="term" value="F:metalloendopeptidase activity"/>
    <property type="evidence" value="ECO:0007669"/>
    <property type="project" value="TreeGrafter"/>
</dbReference>
<dbReference type="InterPro" id="IPR011765">
    <property type="entry name" value="Pept_M16_N"/>
</dbReference>
<dbReference type="InterPro" id="IPR013578">
    <property type="entry name" value="Peptidase_M16C_assoc"/>
</dbReference>
<dbReference type="KEGG" id="cbar:PATL70BA_0599"/>
<dbReference type="OrthoDB" id="9762027at2"/>
<feature type="domain" description="Peptidase M16C associated" evidence="1">
    <location>
        <begin position="458"/>
        <end position="708"/>
    </location>
</feature>
<dbReference type="RefSeq" id="WP_125135970.1">
    <property type="nucleotide sequence ID" value="NZ_LR130778.1"/>
</dbReference>
<dbReference type="InterPro" id="IPR007863">
    <property type="entry name" value="Peptidase_M16_C"/>
</dbReference>
<dbReference type="Gene3D" id="3.30.830.10">
    <property type="entry name" value="Metalloenzyme, LuxS/M16 peptidase-like"/>
    <property type="match status" value="4"/>
</dbReference>
<evidence type="ECO:0000313" key="2">
    <source>
        <dbReference type="EMBL" id="VDN46461.1"/>
    </source>
</evidence>
<sequence length="968" mass="111261">MEYRNYKVIKEERIEALNGLGILLEHEKSGARIMVVKNDDENKTFNIIFRTPPKDDTGLPHILEHSVLCGSRKYPVKDPFVELAKGSLNTFLNAMTYPDKTMYPVASCNNQDFRNLVDVYMDAVLYPNIYDDPRILQQEGWHYELETLEGEITYNGVVYNEMKGASSNPEQVLFRQIQTALFPNHPYGYDSGGEPDAITDLTQEEFLDFHRTYYHPSNSYIFLYGDLDVTEQLSWLDEAYLSDFKKIEVDSELVKVEPFTSRNHVTKSYAVGQETKTDNKSYLSYNVAFDKPKSQCENLGLEVMEYLLLDAPGAPLKEALLKQNIAEDIFGSYDSGLRQPTFSIIAKNTNVEHEALFVATIESELAKIAREGFSRRRVEAAINYFEFKIREADFGQYPKGVIYSIKALDTWLYDGDPFENFAYDEAFRQLREGIENGCFIGLIDTYLLNNPHTALLRLIPDAQMLAEKEKQLKNKLNIYGGMLTEEDKLALIEGTKALKKHQAEPNAREDLEKIPLLDLTDIKKESTPIHYEVVKNEGHEWILHKTFTNNIVYMRLLFDFSPLTFEELPYVSLLTKLLMRMDTKQHTYSELSDEINIHTGGIRAETNVYGMNNEPDICQTKFEVKFKCLGEKIDETVTLVKEVLTESLFTDLNRLKDLIFENKSRLSTALTSGGHTVSINRCSSYFNISARYKEALDGITYYEFLEKVVSENQFETVAIKLKEVLDKITHRENLHILVNTEARLIAPVKEKLQELITVFPEKSIAYDETLPIIFETLNEGFKTASKVQYCALAGDYVQEGYLYNGHMKVLQTIMSLDYMWKEVRVKGGAYGGFAGFRRNGLFFLGSYRDPNLNKTYEIYRALPDYVKNLKLDDRELLKYIIGTMSNVDVPLTPQMKGDRALALYLSNVSKEDEQRERDEILSTTLEDLRALGQLIEDIIGQDYFCVIGNESMIEEEKHLFITVKTLNQ</sequence>
<dbReference type="InterPro" id="IPR055130">
    <property type="entry name" value="PreP_C"/>
</dbReference>
<dbReference type="SUPFAM" id="SSF63411">
    <property type="entry name" value="LuxS/MPP-like metallohydrolase"/>
    <property type="match status" value="4"/>
</dbReference>
<dbReference type="Proteomes" id="UP000279029">
    <property type="component" value="Chromosome"/>
</dbReference>
<dbReference type="Pfam" id="PF08367">
    <property type="entry name" value="M16C_assoc"/>
    <property type="match status" value="1"/>
</dbReference>
<gene>
    <name evidence="2" type="primary">hypA</name>
    <name evidence="2" type="ORF">PATL70BA_0599</name>
</gene>
<name>A0A3P7PTB0_9FIRM</name>
<dbReference type="AlphaFoldDB" id="A0A3P7PTB0"/>
<dbReference type="FunFam" id="3.30.830.10:FF:000034">
    <property type="entry name" value="presequence protease 1, chloroplastic/mitochondrial"/>
    <property type="match status" value="1"/>
</dbReference>
<evidence type="ECO:0000259" key="1">
    <source>
        <dbReference type="SMART" id="SM01264"/>
    </source>
</evidence>
<dbReference type="PANTHER" id="PTHR43016:SF13">
    <property type="entry name" value="PRESEQUENCE PROTEASE, MITOCHONDRIAL"/>
    <property type="match status" value="1"/>
</dbReference>
<dbReference type="PANTHER" id="PTHR43016">
    <property type="entry name" value="PRESEQUENCE PROTEASE"/>
    <property type="match status" value="1"/>
</dbReference>
<dbReference type="InterPro" id="IPR011249">
    <property type="entry name" value="Metalloenz_LuxS/M16"/>
</dbReference>
<proteinExistence type="predicted"/>
<keyword evidence="3" id="KW-1185">Reference proteome</keyword>
<dbReference type="GO" id="GO:0016485">
    <property type="term" value="P:protein processing"/>
    <property type="evidence" value="ECO:0007669"/>
    <property type="project" value="TreeGrafter"/>
</dbReference>
<protein>
    <submittedName>
        <fullName evidence="2">Protein HypA</fullName>
    </submittedName>
</protein>
<evidence type="ECO:0000313" key="3">
    <source>
        <dbReference type="Proteomes" id="UP000279029"/>
    </source>
</evidence>
<organism evidence="2 3">
    <name type="scientific">Petrocella atlantisensis</name>
    <dbReference type="NCBI Taxonomy" id="2173034"/>
    <lineage>
        <taxon>Bacteria</taxon>
        <taxon>Bacillati</taxon>
        <taxon>Bacillota</taxon>
        <taxon>Clostridia</taxon>
        <taxon>Lachnospirales</taxon>
        <taxon>Vallitaleaceae</taxon>
        <taxon>Petrocella</taxon>
    </lineage>
</organism>
<dbReference type="Pfam" id="PF05193">
    <property type="entry name" value="Peptidase_M16_C"/>
    <property type="match status" value="1"/>
</dbReference>
<dbReference type="GO" id="GO:0046872">
    <property type="term" value="F:metal ion binding"/>
    <property type="evidence" value="ECO:0007669"/>
    <property type="project" value="InterPro"/>
</dbReference>
<dbReference type="Pfam" id="PF22516">
    <property type="entry name" value="PreP_C"/>
    <property type="match status" value="1"/>
</dbReference>
<accession>A0A3P7PTB0</accession>
<dbReference type="Pfam" id="PF00675">
    <property type="entry name" value="Peptidase_M16"/>
    <property type="match status" value="1"/>
</dbReference>
<dbReference type="EMBL" id="LR130778">
    <property type="protein sequence ID" value="VDN46461.1"/>
    <property type="molecule type" value="Genomic_DNA"/>
</dbReference>
<dbReference type="SMART" id="SM01264">
    <property type="entry name" value="M16C_associated"/>
    <property type="match status" value="1"/>
</dbReference>
<reference evidence="2 3" key="1">
    <citation type="submission" date="2018-09" db="EMBL/GenBank/DDBJ databases">
        <authorList>
            <person name="Postec A."/>
        </authorList>
    </citation>
    <scope>NUCLEOTIDE SEQUENCE [LARGE SCALE GENOMIC DNA]</scope>
    <source>
        <strain evidence="2">70B-A</strain>
    </source>
</reference>